<dbReference type="Pfam" id="PF19837">
    <property type="entry name" value="DUF6316"/>
    <property type="match status" value="1"/>
</dbReference>
<proteinExistence type="predicted"/>
<organism evidence="2 3">
    <name type="scientific">Methylomonas aurea</name>
    <dbReference type="NCBI Taxonomy" id="2952224"/>
    <lineage>
        <taxon>Bacteria</taxon>
        <taxon>Pseudomonadati</taxon>
        <taxon>Pseudomonadota</taxon>
        <taxon>Gammaproteobacteria</taxon>
        <taxon>Methylococcales</taxon>
        <taxon>Methylococcaceae</taxon>
        <taxon>Methylomonas</taxon>
    </lineage>
</organism>
<evidence type="ECO:0000313" key="3">
    <source>
        <dbReference type="Proteomes" id="UP001524569"/>
    </source>
</evidence>
<dbReference type="Proteomes" id="UP001524569">
    <property type="component" value="Unassembled WGS sequence"/>
</dbReference>
<evidence type="ECO:0000313" key="2">
    <source>
        <dbReference type="EMBL" id="MCQ8183395.1"/>
    </source>
</evidence>
<comment type="caution">
    <text evidence="2">The sequence shown here is derived from an EMBL/GenBank/DDBJ whole genome shotgun (WGS) entry which is preliminary data.</text>
</comment>
<dbReference type="RefSeq" id="WP_256612610.1">
    <property type="nucleotide sequence ID" value="NZ_JANIBM010000046.1"/>
</dbReference>
<protein>
    <submittedName>
        <fullName evidence="2">DUF6316 family protein</fullName>
    </submittedName>
</protein>
<evidence type="ECO:0000259" key="1">
    <source>
        <dbReference type="Pfam" id="PF19837"/>
    </source>
</evidence>
<gene>
    <name evidence="2" type="ORF">NP603_19945</name>
</gene>
<accession>A0ABT1UP12</accession>
<keyword evidence="3" id="KW-1185">Reference proteome</keyword>
<dbReference type="EMBL" id="JANIBM010000046">
    <property type="protein sequence ID" value="MCQ8183395.1"/>
    <property type="molecule type" value="Genomic_DNA"/>
</dbReference>
<dbReference type="InterPro" id="IPR045630">
    <property type="entry name" value="DUF6316"/>
</dbReference>
<feature type="domain" description="DUF6316" evidence="1">
    <location>
        <begin position="2"/>
        <end position="47"/>
    </location>
</feature>
<sequence length="65" mass="7562">MFRTERLQSVVDRGTGLKVWYFLTREGRRGPFTSQATAQIALHDFIVNKIKLGPANRRSRKLTDR</sequence>
<reference evidence="2 3" key="1">
    <citation type="submission" date="2022-07" db="EMBL/GenBank/DDBJ databases">
        <title>Methylomonas rivi sp. nov., Methylomonas rosea sp. nov., Methylomonas aureus sp. nov. and Methylomonas subterranea sp. nov., four novel methanotrophs isolated from a freshwater creek and the deep terrestrial subsurface.</title>
        <authorList>
            <person name="Abin C."/>
            <person name="Sankaranarayanan K."/>
            <person name="Garner C."/>
            <person name="Sindelar R."/>
            <person name="Kotary K."/>
            <person name="Garner R."/>
            <person name="Barclay S."/>
            <person name="Lawson P."/>
            <person name="Krumholz L."/>
        </authorList>
    </citation>
    <scope>NUCLEOTIDE SEQUENCE [LARGE SCALE GENOMIC DNA]</scope>
    <source>
        <strain evidence="2 3">SURF-1</strain>
    </source>
</reference>
<name>A0ABT1UP12_9GAMM</name>